<organism evidence="1">
    <name type="scientific">Vibrio splendidus</name>
    <dbReference type="NCBI Taxonomy" id="29497"/>
    <lineage>
        <taxon>Bacteria</taxon>
        <taxon>Pseudomonadati</taxon>
        <taxon>Pseudomonadota</taxon>
        <taxon>Gammaproteobacteria</taxon>
        <taxon>Vibrionales</taxon>
        <taxon>Vibrionaceae</taxon>
        <taxon>Vibrio</taxon>
    </lineage>
</organism>
<reference evidence="1" key="1">
    <citation type="journal article" date="2015" name="MBio">
        <title>Eco-Evolutionary Dynamics of Episomes among Ecologically Cohesive Bacterial Populations.</title>
        <authorList>
            <person name="Xue H."/>
            <person name="Cordero O.X."/>
            <person name="Camas F.M."/>
            <person name="Trimble W."/>
            <person name="Meyer F."/>
            <person name="Guglielmini J."/>
            <person name="Rocha E.P."/>
            <person name="Polz M.F."/>
        </authorList>
    </citation>
    <scope>NUCLEOTIDE SEQUENCE</scope>
    <source>
        <strain evidence="1">1F_283</strain>
    </source>
</reference>
<dbReference type="AlphaFoldDB" id="A0A0H3ZWQ8"/>
<dbReference type="EMBL" id="KP795629">
    <property type="protein sequence ID" value="AKN39012.1"/>
    <property type="molecule type" value="Genomic_DNA"/>
</dbReference>
<accession>A0A0H3ZWQ8</accession>
<protein>
    <submittedName>
        <fullName evidence="1">Uncharacterized protein</fullName>
    </submittedName>
</protein>
<evidence type="ECO:0000313" key="1">
    <source>
        <dbReference type="EMBL" id="AKN39012.1"/>
    </source>
</evidence>
<proteinExistence type="predicted"/>
<name>A0A0H3ZWQ8_VIBSP</name>
<sequence>MRETFQHGCGYTKDLKHAQKELEPFTHEFMLSFNLFNVTSLSAN</sequence>